<dbReference type="InterPro" id="IPR036378">
    <property type="entry name" value="FAS1_dom_sf"/>
</dbReference>
<dbReference type="PROSITE" id="PS50213">
    <property type="entry name" value="FAS1"/>
    <property type="match status" value="1"/>
</dbReference>
<dbReference type="SUPFAM" id="SSF82153">
    <property type="entry name" value="FAS1 domain"/>
    <property type="match status" value="2"/>
</dbReference>
<comment type="similarity">
    <text evidence="1">Belongs to the fasciclin-like AGP family.</text>
</comment>
<dbReference type="PANTHER" id="PTHR33985:SF2">
    <property type="entry name" value="EXPRESSED PROTEIN"/>
    <property type="match status" value="1"/>
</dbReference>
<evidence type="ECO:0000313" key="4">
    <source>
        <dbReference type="EMBL" id="KAK7358942.1"/>
    </source>
</evidence>
<dbReference type="Gene3D" id="2.30.180.10">
    <property type="entry name" value="FAS1 domain"/>
    <property type="match status" value="1"/>
</dbReference>
<dbReference type="SMART" id="SM00554">
    <property type="entry name" value="FAS1"/>
    <property type="match status" value="2"/>
</dbReference>
<keyword evidence="2" id="KW-0732">Signal</keyword>
<name>A0AAN9MVK2_CANGL</name>
<evidence type="ECO:0000256" key="2">
    <source>
        <dbReference type="SAM" id="SignalP"/>
    </source>
</evidence>
<evidence type="ECO:0000256" key="1">
    <source>
        <dbReference type="ARBA" id="ARBA00007843"/>
    </source>
</evidence>
<feature type="signal peptide" evidence="2">
    <location>
        <begin position="1"/>
        <end position="27"/>
    </location>
</feature>
<comment type="caution">
    <text evidence="4">The sequence shown here is derived from an EMBL/GenBank/DDBJ whole genome shotgun (WGS) entry which is preliminary data.</text>
</comment>
<evidence type="ECO:0000259" key="3">
    <source>
        <dbReference type="PROSITE" id="PS50213"/>
    </source>
</evidence>
<keyword evidence="5" id="KW-1185">Reference proteome</keyword>
<dbReference type="AlphaFoldDB" id="A0AAN9MVK2"/>
<evidence type="ECO:0000313" key="5">
    <source>
        <dbReference type="Proteomes" id="UP001367508"/>
    </source>
</evidence>
<dbReference type="InterPro" id="IPR000782">
    <property type="entry name" value="FAS1_domain"/>
</dbReference>
<sequence length="436" mass="47123">MDNFSQRFTLFFAISFTAILCGPKVNATEGLEAAFTPSTSATPPPTPHDLQEHSFFSHTSLLPPILSHLGFHELATAAPSLSDTTATGSSAWSGPSTIFAPSDASLRTCLSCSVHNLLREHIVPGLFTIDYLRKLAFGTKIETLSPGRCITVTSDTVHRNTNNNTAAKVFVGGVEITEPDLFNNGMVVVHGLQGFVSPLSPFSCDVERMASQSFPFHPDHRSNQHLHTPSATVQPAIMRLMLRDAMLRLRNNGFSILALAMKVKYAELVTLNNMTVFAVDDLSIFSGSHSYISNVRFHIVPNHYLSIADLEKLPVGTALPSLERGQPLLITTSGGGETLAPMRINYVRVKVPDVIRNVKIVVHSVYLPFPHINPVAAAYDTVLGGEGASEGDVNIPDSAEQMTEGTCSALDGRGNCGLSPMPQVKPMVEIEDHHGM</sequence>
<dbReference type="EMBL" id="JAYMYQ010000001">
    <property type="protein sequence ID" value="KAK7358942.1"/>
    <property type="molecule type" value="Genomic_DNA"/>
</dbReference>
<dbReference type="PANTHER" id="PTHR33985">
    <property type="entry name" value="OS02G0491300 PROTEIN-RELATED"/>
    <property type="match status" value="1"/>
</dbReference>
<feature type="domain" description="FAS1" evidence="3">
    <location>
        <begin position="58"/>
        <end position="195"/>
    </location>
</feature>
<dbReference type="Proteomes" id="UP001367508">
    <property type="component" value="Unassembled WGS sequence"/>
</dbReference>
<dbReference type="Pfam" id="PF02469">
    <property type="entry name" value="Fasciclin"/>
    <property type="match status" value="1"/>
</dbReference>
<feature type="chain" id="PRO_5043020894" description="FAS1 domain-containing protein" evidence="2">
    <location>
        <begin position="28"/>
        <end position="436"/>
    </location>
</feature>
<proteinExistence type="inferred from homology"/>
<reference evidence="4 5" key="1">
    <citation type="submission" date="2024-01" db="EMBL/GenBank/DDBJ databases">
        <title>The genomes of 5 underutilized Papilionoideae crops provide insights into root nodulation and disease resistanc.</title>
        <authorList>
            <person name="Jiang F."/>
        </authorList>
    </citation>
    <scope>NUCLEOTIDE SEQUENCE [LARGE SCALE GENOMIC DNA]</scope>
    <source>
        <strain evidence="4">LVBAO_FW01</strain>
        <tissue evidence="4">Leaves</tissue>
    </source>
</reference>
<organism evidence="4 5">
    <name type="scientific">Canavalia gladiata</name>
    <name type="common">Sword bean</name>
    <name type="synonym">Dolichos gladiatus</name>
    <dbReference type="NCBI Taxonomy" id="3824"/>
    <lineage>
        <taxon>Eukaryota</taxon>
        <taxon>Viridiplantae</taxon>
        <taxon>Streptophyta</taxon>
        <taxon>Embryophyta</taxon>
        <taxon>Tracheophyta</taxon>
        <taxon>Spermatophyta</taxon>
        <taxon>Magnoliopsida</taxon>
        <taxon>eudicotyledons</taxon>
        <taxon>Gunneridae</taxon>
        <taxon>Pentapetalae</taxon>
        <taxon>rosids</taxon>
        <taxon>fabids</taxon>
        <taxon>Fabales</taxon>
        <taxon>Fabaceae</taxon>
        <taxon>Papilionoideae</taxon>
        <taxon>50 kb inversion clade</taxon>
        <taxon>NPAAA clade</taxon>
        <taxon>indigoferoid/millettioid clade</taxon>
        <taxon>Phaseoleae</taxon>
        <taxon>Canavalia</taxon>
    </lineage>
</organism>
<protein>
    <recommendedName>
        <fullName evidence="3">FAS1 domain-containing protein</fullName>
    </recommendedName>
</protein>
<gene>
    <name evidence="4" type="ORF">VNO77_00883</name>
</gene>
<dbReference type="InterPro" id="IPR052806">
    <property type="entry name" value="Fasciclin-like_AGP"/>
</dbReference>
<accession>A0AAN9MVK2</accession>